<comment type="caution">
    <text evidence="1">The sequence shown here is derived from an EMBL/GenBank/DDBJ whole genome shotgun (WGS) entry which is preliminary data.</text>
</comment>
<protein>
    <submittedName>
        <fullName evidence="1">Uncharacterized protein</fullName>
    </submittedName>
</protein>
<reference evidence="1 2" key="1">
    <citation type="submission" date="2015-01" db="EMBL/GenBank/DDBJ databases">
        <title>Genome Sequencing of Rickettsiales.</title>
        <authorList>
            <person name="Daugherty S.C."/>
            <person name="Su Q."/>
            <person name="Abolude K."/>
            <person name="Beier-Sexton M."/>
            <person name="Carlyon J.A."/>
            <person name="Carter R."/>
            <person name="Day N.P."/>
            <person name="Dumler S.J."/>
            <person name="Dyachenko V."/>
            <person name="Godinez A."/>
            <person name="Kurtti T.J."/>
            <person name="Lichay M."/>
            <person name="Mullins K.E."/>
            <person name="Ott S."/>
            <person name="Pappas-Brown V."/>
            <person name="Paris D.H."/>
            <person name="Patel P."/>
            <person name="Richards A.L."/>
            <person name="Sadzewicz L."/>
            <person name="Sears K."/>
            <person name="Seidman D."/>
            <person name="Sengamalay N."/>
            <person name="Stenos J."/>
            <person name="Tallon L.J."/>
            <person name="Vincent G."/>
            <person name="Fraser C.M."/>
            <person name="Munderloh U."/>
            <person name="Dunning-Hotopp J.C."/>
        </authorList>
    </citation>
    <scope>NUCLEOTIDE SEQUENCE [LARGE SCALE GENOMIC DNA]</scope>
    <source>
        <strain evidence="1 2">NCH-1</strain>
    </source>
</reference>
<name>A0A0F3N4J5_ANAPH</name>
<dbReference type="EMBL" id="LANT01000008">
    <property type="protein sequence ID" value="KJV63000.1"/>
    <property type="molecule type" value="Genomic_DNA"/>
</dbReference>
<dbReference type="Proteomes" id="UP000033754">
    <property type="component" value="Unassembled WGS sequence"/>
</dbReference>
<gene>
    <name evidence="1" type="ORF">EPHNCH_1055</name>
</gene>
<accession>A0A0F3N4J5</accession>
<dbReference type="AlphaFoldDB" id="A0A0F3N4J5"/>
<evidence type="ECO:0000313" key="1">
    <source>
        <dbReference type="EMBL" id="KJV63000.1"/>
    </source>
</evidence>
<dbReference type="PATRIC" id="fig|1359161.3.peg.1181"/>
<evidence type="ECO:0000313" key="2">
    <source>
        <dbReference type="Proteomes" id="UP000033754"/>
    </source>
</evidence>
<organism evidence="1 2">
    <name type="scientific">Anaplasma phagocytophilum str. NCH-1</name>
    <dbReference type="NCBI Taxonomy" id="1359161"/>
    <lineage>
        <taxon>Bacteria</taxon>
        <taxon>Pseudomonadati</taxon>
        <taxon>Pseudomonadota</taxon>
        <taxon>Alphaproteobacteria</taxon>
        <taxon>Rickettsiales</taxon>
        <taxon>Anaplasmataceae</taxon>
        <taxon>Anaplasma</taxon>
        <taxon>phagocytophilum group</taxon>
    </lineage>
</organism>
<sequence>MVLVQFSAALIKSFSMWAQRVENIRLRLYCDHFSTLRCKGSSYV</sequence>
<proteinExistence type="predicted"/>